<dbReference type="PANTHER" id="PTHR11011">
    <property type="entry name" value="MALE STERILITY PROTEIN 2-RELATED"/>
    <property type="match status" value="1"/>
</dbReference>
<comment type="function">
    <text evidence="1">Catalyzes the reduction of fatty acyl-CoA to fatty alcohols.</text>
</comment>
<feature type="non-terminal residue" evidence="4">
    <location>
        <position position="397"/>
    </location>
</feature>
<comment type="catalytic activity">
    <reaction evidence="1">
        <text>a long-chain fatty acyl-CoA + 2 NADPH + 2 H(+) = a long-chain primary fatty alcohol + 2 NADP(+) + CoA</text>
        <dbReference type="Rhea" id="RHEA:52716"/>
        <dbReference type="ChEBI" id="CHEBI:15378"/>
        <dbReference type="ChEBI" id="CHEBI:57287"/>
        <dbReference type="ChEBI" id="CHEBI:57783"/>
        <dbReference type="ChEBI" id="CHEBI:58349"/>
        <dbReference type="ChEBI" id="CHEBI:77396"/>
        <dbReference type="ChEBI" id="CHEBI:83139"/>
        <dbReference type="EC" id="1.2.1.84"/>
    </reaction>
</comment>
<organism evidence="3 4">
    <name type="scientific">Cicer arietinum</name>
    <name type="common">Chickpea</name>
    <name type="synonym">Garbanzo</name>
    <dbReference type="NCBI Taxonomy" id="3827"/>
    <lineage>
        <taxon>Eukaryota</taxon>
        <taxon>Viridiplantae</taxon>
        <taxon>Streptophyta</taxon>
        <taxon>Embryophyta</taxon>
        <taxon>Tracheophyta</taxon>
        <taxon>Spermatophyta</taxon>
        <taxon>Magnoliopsida</taxon>
        <taxon>eudicotyledons</taxon>
        <taxon>Gunneridae</taxon>
        <taxon>Pentapetalae</taxon>
        <taxon>rosids</taxon>
        <taxon>fabids</taxon>
        <taxon>Fabales</taxon>
        <taxon>Fabaceae</taxon>
        <taxon>Papilionoideae</taxon>
        <taxon>50 kb inversion clade</taxon>
        <taxon>NPAAA clade</taxon>
        <taxon>Hologalegina</taxon>
        <taxon>IRL clade</taxon>
        <taxon>Cicereae</taxon>
        <taxon>Cicer</taxon>
    </lineage>
</organism>
<feature type="domain" description="Thioester reductase (TE)" evidence="2">
    <location>
        <begin position="18"/>
        <end position="317"/>
    </location>
</feature>
<dbReference type="PaxDb" id="3827-XP_004490345.1"/>
<dbReference type="STRING" id="3827.A0A3Q7X2A3"/>
<evidence type="ECO:0000259" key="2">
    <source>
        <dbReference type="Pfam" id="PF07993"/>
    </source>
</evidence>
<dbReference type="KEGG" id="cam:101490121"/>
<keyword evidence="3" id="KW-1185">Reference proteome</keyword>
<comment type="similarity">
    <text evidence="1">Belongs to the fatty acyl-CoA reductase family.</text>
</comment>
<evidence type="ECO:0000256" key="1">
    <source>
        <dbReference type="RuleBase" id="RU363097"/>
    </source>
</evidence>
<dbReference type="InterPro" id="IPR013120">
    <property type="entry name" value="FAR_NAD-bd"/>
</dbReference>
<dbReference type="AlphaFoldDB" id="A0A3Q7X2A3"/>
<accession>A0A3Q7X2A3</accession>
<proteinExistence type="inferred from homology"/>
<reference evidence="4" key="2">
    <citation type="submission" date="2025-08" db="UniProtKB">
        <authorList>
            <consortium name="RefSeq"/>
        </authorList>
    </citation>
    <scope>IDENTIFICATION</scope>
    <source>
        <tissue evidence="4">Etiolated seedlings</tissue>
    </source>
</reference>
<dbReference type="GO" id="GO:0102965">
    <property type="term" value="F:alcohol-forming long-chain fatty acyl-CoA reductase activity"/>
    <property type="evidence" value="ECO:0007669"/>
    <property type="project" value="UniProtKB-EC"/>
</dbReference>
<dbReference type="SUPFAM" id="SSF51735">
    <property type="entry name" value="NAD(P)-binding Rossmann-fold domains"/>
    <property type="match status" value="1"/>
</dbReference>
<dbReference type="InterPro" id="IPR026055">
    <property type="entry name" value="FAR"/>
</dbReference>
<reference evidence="3" key="1">
    <citation type="journal article" date="2013" name="Nat. Biotechnol.">
        <title>Draft genome sequence of chickpea (Cicer arietinum) provides a resource for trait improvement.</title>
        <authorList>
            <person name="Varshney R.K."/>
            <person name="Song C."/>
            <person name="Saxena R.K."/>
            <person name="Azam S."/>
            <person name="Yu S."/>
            <person name="Sharpe A.G."/>
            <person name="Cannon S."/>
            <person name="Baek J."/>
            <person name="Rosen B.D."/>
            <person name="Tar'an B."/>
            <person name="Millan T."/>
            <person name="Zhang X."/>
            <person name="Ramsay L.D."/>
            <person name="Iwata A."/>
            <person name="Wang Y."/>
            <person name="Nelson W."/>
            <person name="Farmer A.D."/>
            <person name="Gaur P.M."/>
            <person name="Soderlund C."/>
            <person name="Penmetsa R.V."/>
            <person name="Xu C."/>
            <person name="Bharti A.K."/>
            <person name="He W."/>
            <person name="Winter P."/>
            <person name="Zhao S."/>
            <person name="Hane J.K."/>
            <person name="Carrasquilla-Garcia N."/>
            <person name="Condie J.A."/>
            <person name="Upadhyaya H.D."/>
            <person name="Luo M.C."/>
            <person name="Thudi M."/>
            <person name="Gowda C.L."/>
            <person name="Singh N.P."/>
            <person name="Lichtenzveig J."/>
            <person name="Gali K.K."/>
            <person name="Rubio J."/>
            <person name="Nadarajan N."/>
            <person name="Dolezel J."/>
            <person name="Bansal K.C."/>
            <person name="Xu X."/>
            <person name="Edwards D."/>
            <person name="Zhang G."/>
            <person name="Kahl G."/>
            <person name="Gil J."/>
            <person name="Singh K.B."/>
            <person name="Datta S.K."/>
            <person name="Jackson S.A."/>
            <person name="Wang J."/>
            <person name="Cook D.R."/>
        </authorList>
    </citation>
    <scope>NUCLEOTIDE SEQUENCE [LARGE SCALE GENOMIC DNA]</scope>
    <source>
        <strain evidence="3">cv. CDC Frontier</strain>
    </source>
</reference>
<dbReference type="CDD" id="cd05236">
    <property type="entry name" value="FAR-N_SDR_e"/>
    <property type="match status" value="1"/>
</dbReference>
<name>A0A3Q7X2A3_CICAR</name>
<dbReference type="Gene3D" id="3.40.50.720">
    <property type="entry name" value="NAD(P)-binding Rossmann-like Domain"/>
    <property type="match status" value="1"/>
</dbReference>
<evidence type="ECO:0000313" key="3">
    <source>
        <dbReference type="Proteomes" id="UP000087171"/>
    </source>
</evidence>
<keyword evidence="1" id="KW-0521">NADP</keyword>
<dbReference type="GO" id="GO:0080019">
    <property type="term" value="F:alcohol-forming very long-chain fatty acyl-CoA reductase activity"/>
    <property type="evidence" value="ECO:0007669"/>
    <property type="project" value="InterPro"/>
</dbReference>
<keyword evidence="1" id="KW-0443">Lipid metabolism</keyword>
<sequence length="397" mass="44825">MELGDIPKYFAGKTILATGATGFLGKVFVEKILRVQPNIKKLYLLVRSSNTHLATQRLHFEVFKKDLFRLQRDEKGENFGTFISEKVVVVVGDVSLEMLGVKDAKMREDMLKEINIIVHSAATTRFDERFDIAMATNTMGAFNVLSFAKNCLKLEILLHVSTAYVYGQMKGLISEKPFFMGQTLKGSSTLDIELEKKLIEKKLSELEAQKADGHTIKMVMKKFGIERANLHGWPNTYTFTKAMGEMLISNIKDIPSIIIRPTIVTSTHFEPFPGWVDDVRTLNYFIDGYGKGIIKSFVGVPETVLDIIPVDMVVNSMIVAMVARSKNLCTNLIYNISSSVRNPINISDFLDNMYCYFTKNPWINKNGKPVLIAKKMALFSTSMDAFDPNKVFVHKSR</sequence>
<protein>
    <recommendedName>
        <fullName evidence="1">Fatty acyl-CoA reductase</fullName>
        <ecNumber evidence="1">1.2.1.84</ecNumber>
    </recommendedName>
</protein>
<dbReference type="GO" id="GO:0035336">
    <property type="term" value="P:long-chain fatty-acyl-CoA metabolic process"/>
    <property type="evidence" value="ECO:0007669"/>
    <property type="project" value="TreeGrafter"/>
</dbReference>
<dbReference type="PANTHER" id="PTHR11011:SF84">
    <property type="entry name" value="ACYL-COA REDUCTASE-LIKE PROTEIN, PUTATIVE-RELATED"/>
    <property type="match status" value="1"/>
</dbReference>
<dbReference type="EC" id="1.2.1.84" evidence="1"/>
<dbReference type="OrthoDB" id="429813at2759"/>
<dbReference type="InterPro" id="IPR036291">
    <property type="entry name" value="NAD(P)-bd_dom_sf"/>
</dbReference>
<dbReference type="RefSeq" id="XP_027187874.1">
    <property type="nucleotide sequence ID" value="XM_027332073.1"/>
</dbReference>
<evidence type="ECO:0000313" key="4">
    <source>
        <dbReference type="RefSeq" id="XP_027187874.1"/>
    </source>
</evidence>
<gene>
    <name evidence="4" type="primary">LOC101490121</name>
</gene>
<dbReference type="Proteomes" id="UP000087171">
    <property type="component" value="Chromosome Ca2"/>
</dbReference>
<keyword evidence="1" id="KW-0560">Oxidoreductase</keyword>
<dbReference type="GO" id="GO:0010345">
    <property type="term" value="P:suberin biosynthetic process"/>
    <property type="evidence" value="ECO:0007669"/>
    <property type="project" value="TreeGrafter"/>
</dbReference>
<keyword evidence="1" id="KW-0444">Lipid biosynthesis</keyword>
<dbReference type="Pfam" id="PF07993">
    <property type="entry name" value="NAD_binding_4"/>
    <property type="match status" value="1"/>
</dbReference>